<comment type="caution">
    <text evidence="3">The sequence shown here is derived from an EMBL/GenBank/DDBJ whole genome shotgun (WGS) entry which is preliminary data.</text>
</comment>
<reference evidence="3" key="1">
    <citation type="submission" date="2021-07" db="EMBL/GenBank/DDBJ databases">
        <authorList>
            <person name="Durling M."/>
        </authorList>
    </citation>
    <scope>NUCLEOTIDE SEQUENCE</scope>
</reference>
<evidence type="ECO:0000256" key="1">
    <source>
        <dbReference type="SAM" id="MobiDB-lite"/>
    </source>
</evidence>
<proteinExistence type="predicted"/>
<feature type="region of interest" description="Disordered" evidence="1">
    <location>
        <begin position="1"/>
        <end position="31"/>
    </location>
</feature>
<dbReference type="PANTHER" id="PTHR28083">
    <property type="entry name" value="GOOD FOR FULL DBP5 ACTIVITY PROTEIN 2"/>
    <property type="match status" value="1"/>
</dbReference>
<gene>
    <name evidence="3" type="ORF">HYFRA_00005521</name>
</gene>
<dbReference type="OrthoDB" id="5953249at2759"/>
<sequence length="782" mass="87387">MDLDHDDSDGDGGVALEPTMGKKRGKGYIPLPNDPQEYQELEWSDDDSIHVSPRQYRLEQVREFHVARATSKGEDGINLAENQQYASFEAGELAPLGEEFTLFQLVKEFPWYHVGKKYQQKVAKNHFSNEKIFNYPWSFFYLHKLKSPNPSSPLILVLASQFEHYLQTINALGYKPRLSLPAGDAVEAYRAYFEDTSTPCPRYLGKAGDHAEFENLKSYSVYPRTYQKPGEPATPTPTKESLEAFQSMLDTMLATQKAKAAASKAVAKKKRVELKSSWGKSVKRVQRYIGLRAKVEERADWVPATMKDPEFSADSLAPAVRDFDVVFVCIDIEAWEDNNDVITEIGISSLDTRDLATVPPGINGTNWHKLIRARHFRIQEYASHTYVNRKHVSGCPDSFLFGTTEIIPKSASTAYIASSFIEPFAKPNPGAKRTPDVNNLAQRNVVFVGHNTASDIKFLKKLGFNIFDVSNIIEHLDTALMHQFLTRRPDTRKLVTVLAELDLTGWSAHNGGNDAVYTLQAMISLAIRDLTDKANAKEKRKEQELATKMNEETVTNARAEVEEREEGVSSGDEGSDGGNPVKPYEIPIAKRDKYLDWQAEPSAPSWDRPSSQVPQAGLGEEMNIGDDTNAWSHSKVQKKSTAWEDESDDGAVYSAPAPAPADMGYAVKEAVEETRDFIQGADPTVGTTPGNLHQLTNLLKEQKARRTTAWEEEPAVDEQLANDMANLSTVQNKTDRVSEWLSGNTSLGEEVTSPEASSGWYDPAGEPDDPDVLKRFQKKKRR</sequence>
<keyword evidence="4" id="KW-1185">Reference proteome</keyword>
<feature type="region of interest" description="Disordered" evidence="1">
    <location>
        <begin position="731"/>
        <end position="782"/>
    </location>
</feature>
<feature type="compositionally biased region" description="Acidic residues" evidence="1">
    <location>
        <begin position="1"/>
        <end position="10"/>
    </location>
</feature>
<evidence type="ECO:0000259" key="2">
    <source>
        <dbReference type="Pfam" id="PF21762"/>
    </source>
</evidence>
<dbReference type="InterPro" id="IPR048519">
    <property type="entry name" value="Gfd2/YDR514C-like_C"/>
</dbReference>
<feature type="compositionally biased region" description="Basic and acidic residues" evidence="1">
    <location>
        <begin position="538"/>
        <end position="551"/>
    </location>
</feature>
<dbReference type="Proteomes" id="UP000696280">
    <property type="component" value="Unassembled WGS sequence"/>
</dbReference>
<name>A0A9N9KRE1_9HELO</name>
<dbReference type="PANTHER" id="PTHR28083:SF1">
    <property type="entry name" value="GOOD FOR FULL DBP5 ACTIVITY PROTEIN 2"/>
    <property type="match status" value="1"/>
</dbReference>
<dbReference type="GO" id="GO:0005634">
    <property type="term" value="C:nucleus"/>
    <property type="evidence" value="ECO:0007669"/>
    <property type="project" value="TreeGrafter"/>
</dbReference>
<feature type="domain" description="Gfd2/YDR514C-like C-terminal" evidence="2">
    <location>
        <begin position="326"/>
        <end position="524"/>
    </location>
</feature>
<accession>A0A9N9KRE1</accession>
<dbReference type="EMBL" id="CAJVRL010000044">
    <property type="protein sequence ID" value="CAG8951721.1"/>
    <property type="molecule type" value="Genomic_DNA"/>
</dbReference>
<protein>
    <recommendedName>
        <fullName evidence="2">Gfd2/YDR514C-like C-terminal domain-containing protein</fullName>
    </recommendedName>
</protein>
<organism evidence="3 4">
    <name type="scientific">Hymenoscyphus fraxineus</name>
    <dbReference type="NCBI Taxonomy" id="746836"/>
    <lineage>
        <taxon>Eukaryota</taxon>
        <taxon>Fungi</taxon>
        <taxon>Dikarya</taxon>
        <taxon>Ascomycota</taxon>
        <taxon>Pezizomycotina</taxon>
        <taxon>Leotiomycetes</taxon>
        <taxon>Helotiales</taxon>
        <taxon>Helotiaceae</taxon>
        <taxon>Hymenoscyphus</taxon>
    </lineage>
</organism>
<evidence type="ECO:0000313" key="4">
    <source>
        <dbReference type="Proteomes" id="UP000696280"/>
    </source>
</evidence>
<dbReference type="InterPro" id="IPR012337">
    <property type="entry name" value="RNaseH-like_sf"/>
</dbReference>
<dbReference type="SUPFAM" id="SSF53098">
    <property type="entry name" value="Ribonuclease H-like"/>
    <property type="match status" value="1"/>
</dbReference>
<dbReference type="AlphaFoldDB" id="A0A9N9KRE1"/>
<feature type="region of interest" description="Disordered" evidence="1">
    <location>
        <begin position="600"/>
        <end position="658"/>
    </location>
</feature>
<dbReference type="GO" id="GO:0003676">
    <property type="term" value="F:nucleic acid binding"/>
    <property type="evidence" value="ECO:0007669"/>
    <property type="project" value="InterPro"/>
</dbReference>
<dbReference type="Pfam" id="PF21762">
    <property type="entry name" value="DEDDh_C"/>
    <property type="match status" value="1"/>
</dbReference>
<evidence type="ECO:0000313" key="3">
    <source>
        <dbReference type="EMBL" id="CAG8951721.1"/>
    </source>
</evidence>
<dbReference type="InterPro" id="IPR036397">
    <property type="entry name" value="RNaseH_sf"/>
</dbReference>
<dbReference type="Gene3D" id="3.30.420.10">
    <property type="entry name" value="Ribonuclease H-like superfamily/Ribonuclease H"/>
    <property type="match status" value="1"/>
</dbReference>
<dbReference type="InterPro" id="IPR040151">
    <property type="entry name" value="Gfd2/YDR514C-like"/>
</dbReference>
<feature type="region of interest" description="Disordered" evidence="1">
    <location>
        <begin position="538"/>
        <end position="584"/>
    </location>
</feature>